<protein>
    <recommendedName>
        <fullName evidence="4">Tyr recombinase domain-containing protein</fullName>
    </recommendedName>
</protein>
<accession>A0A9Q0Y964</accession>
<proteinExistence type="predicted"/>
<dbReference type="GO" id="GO:0003677">
    <property type="term" value="F:DNA binding"/>
    <property type="evidence" value="ECO:0007669"/>
    <property type="project" value="InterPro"/>
</dbReference>
<comment type="caution">
    <text evidence="2">The sequence shown here is derived from an EMBL/GenBank/DDBJ whole genome shotgun (WGS) entry which is preliminary data.</text>
</comment>
<dbReference type="InterPro" id="IPR011010">
    <property type="entry name" value="DNA_brk_join_enz"/>
</dbReference>
<dbReference type="EMBL" id="JAPFRF010000001">
    <property type="protein sequence ID" value="KAJ7344949.1"/>
    <property type="molecule type" value="Genomic_DNA"/>
</dbReference>
<evidence type="ECO:0000313" key="2">
    <source>
        <dbReference type="EMBL" id="KAJ7344949.1"/>
    </source>
</evidence>
<dbReference type="GO" id="GO:0006310">
    <property type="term" value="P:DNA recombination"/>
    <property type="evidence" value="ECO:0007669"/>
    <property type="project" value="UniProtKB-KW"/>
</dbReference>
<dbReference type="AlphaFoldDB" id="A0A9Q0Y964"/>
<dbReference type="GO" id="GO:0015074">
    <property type="term" value="P:DNA integration"/>
    <property type="evidence" value="ECO:0007669"/>
    <property type="project" value="InterPro"/>
</dbReference>
<evidence type="ECO:0000256" key="1">
    <source>
        <dbReference type="ARBA" id="ARBA00023172"/>
    </source>
</evidence>
<dbReference type="SUPFAM" id="SSF56349">
    <property type="entry name" value="DNA breaking-rejoining enzymes"/>
    <property type="match status" value="1"/>
</dbReference>
<keyword evidence="1" id="KW-0233">DNA recombination</keyword>
<evidence type="ECO:0008006" key="4">
    <source>
        <dbReference type="Google" id="ProtNLM"/>
    </source>
</evidence>
<gene>
    <name evidence="2" type="ORF">JRQ81_000899</name>
</gene>
<sequence>MGAKKKKLHIKQDCRLAQKQSTAMTTDLKRTLDICQALLFYLSRMASIHATKHLFVQTVDLHKGFPVSSQTLSQCICNTIKPTYQSAQVPLPAAPRGHSTRVVAASTAFLRGIPLLEVCKAATWSSSSTFVTHYKLDTQARTEAAFSRAVLASLLP</sequence>
<name>A0A9Q0Y964_9SAUR</name>
<dbReference type="OrthoDB" id="9050082at2759"/>
<dbReference type="PANTHER" id="PTHR35617:SF3">
    <property type="entry name" value="CORE-BINDING (CB) DOMAIN-CONTAINING PROTEIN"/>
    <property type="match status" value="1"/>
</dbReference>
<dbReference type="PANTHER" id="PTHR35617">
    <property type="entry name" value="PHAGE_INTEGRASE DOMAIN-CONTAINING PROTEIN"/>
    <property type="match status" value="1"/>
</dbReference>
<organism evidence="2 3">
    <name type="scientific">Phrynocephalus forsythii</name>
    <dbReference type="NCBI Taxonomy" id="171643"/>
    <lineage>
        <taxon>Eukaryota</taxon>
        <taxon>Metazoa</taxon>
        <taxon>Chordata</taxon>
        <taxon>Craniata</taxon>
        <taxon>Vertebrata</taxon>
        <taxon>Euteleostomi</taxon>
        <taxon>Lepidosauria</taxon>
        <taxon>Squamata</taxon>
        <taxon>Bifurcata</taxon>
        <taxon>Unidentata</taxon>
        <taxon>Episquamata</taxon>
        <taxon>Toxicofera</taxon>
        <taxon>Iguania</taxon>
        <taxon>Acrodonta</taxon>
        <taxon>Agamidae</taxon>
        <taxon>Agaminae</taxon>
        <taxon>Phrynocephalus</taxon>
    </lineage>
</organism>
<dbReference type="Proteomes" id="UP001142489">
    <property type="component" value="Unassembled WGS sequence"/>
</dbReference>
<dbReference type="InterPro" id="IPR013762">
    <property type="entry name" value="Integrase-like_cat_sf"/>
</dbReference>
<dbReference type="Gene3D" id="1.10.443.10">
    <property type="entry name" value="Intergrase catalytic core"/>
    <property type="match status" value="1"/>
</dbReference>
<evidence type="ECO:0000313" key="3">
    <source>
        <dbReference type="Proteomes" id="UP001142489"/>
    </source>
</evidence>
<reference evidence="2" key="1">
    <citation type="journal article" date="2023" name="DNA Res.">
        <title>Chromosome-level genome assembly of Phrynocephalus forsythii using third-generation DNA sequencing and Hi-C analysis.</title>
        <authorList>
            <person name="Qi Y."/>
            <person name="Zhao W."/>
            <person name="Zhao Y."/>
            <person name="Niu C."/>
            <person name="Cao S."/>
            <person name="Zhang Y."/>
        </authorList>
    </citation>
    <scope>NUCLEOTIDE SEQUENCE</scope>
    <source>
        <tissue evidence="2">Muscle</tissue>
    </source>
</reference>
<keyword evidence="3" id="KW-1185">Reference proteome</keyword>